<comment type="similarity">
    <text evidence="2">Belongs to the archaeal/bacterial/fungal opsin family.</text>
</comment>
<evidence type="ECO:0000256" key="12">
    <source>
        <dbReference type="SAM" id="Phobius"/>
    </source>
</evidence>
<organism evidence="13 14">
    <name type="scientific">Dothistroma septosporum (strain NZE10 / CBS 128990)</name>
    <name type="common">Red band needle blight fungus</name>
    <name type="synonym">Mycosphaerella pini</name>
    <dbReference type="NCBI Taxonomy" id="675120"/>
    <lineage>
        <taxon>Eukaryota</taxon>
        <taxon>Fungi</taxon>
        <taxon>Dikarya</taxon>
        <taxon>Ascomycota</taxon>
        <taxon>Pezizomycotina</taxon>
        <taxon>Dothideomycetes</taxon>
        <taxon>Dothideomycetidae</taxon>
        <taxon>Mycosphaerellales</taxon>
        <taxon>Mycosphaerellaceae</taxon>
        <taxon>Dothistroma</taxon>
    </lineage>
</organism>
<feature type="transmembrane region" description="Helical" evidence="12">
    <location>
        <begin position="141"/>
        <end position="161"/>
    </location>
</feature>
<dbReference type="FunFam" id="1.20.1070.10:FF:000160">
    <property type="entry name" value="Related to Opsin-1"/>
    <property type="match status" value="1"/>
</dbReference>
<dbReference type="PANTHER" id="PTHR28286">
    <property type="match status" value="1"/>
</dbReference>
<dbReference type="InterPro" id="IPR018229">
    <property type="entry name" value="Rhodopsin_retinal_BS"/>
</dbReference>
<reference evidence="14" key="1">
    <citation type="journal article" date="2012" name="PLoS Genet.">
        <title>The genomes of the fungal plant pathogens Cladosporium fulvum and Dothistroma septosporum reveal adaptation to different hosts and lifestyles but also signatures of common ancestry.</title>
        <authorList>
            <person name="de Wit P.J.G.M."/>
            <person name="van der Burgt A."/>
            <person name="Oekmen B."/>
            <person name="Stergiopoulos I."/>
            <person name="Abd-Elsalam K.A."/>
            <person name="Aerts A.L."/>
            <person name="Bahkali A.H."/>
            <person name="Beenen H.G."/>
            <person name="Chettri P."/>
            <person name="Cox M.P."/>
            <person name="Datema E."/>
            <person name="de Vries R.P."/>
            <person name="Dhillon B."/>
            <person name="Ganley A.R."/>
            <person name="Griffiths S.A."/>
            <person name="Guo Y."/>
            <person name="Hamelin R.C."/>
            <person name="Henrissat B."/>
            <person name="Kabir M.S."/>
            <person name="Jashni M.K."/>
            <person name="Kema G."/>
            <person name="Klaubauf S."/>
            <person name="Lapidus A."/>
            <person name="Levasseur A."/>
            <person name="Lindquist E."/>
            <person name="Mehrabi R."/>
            <person name="Ohm R.A."/>
            <person name="Owen T.J."/>
            <person name="Salamov A."/>
            <person name="Schwelm A."/>
            <person name="Schijlen E."/>
            <person name="Sun H."/>
            <person name="van den Burg H.A."/>
            <person name="van Ham R.C.H.J."/>
            <person name="Zhang S."/>
            <person name="Goodwin S.B."/>
            <person name="Grigoriev I.V."/>
            <person name="Collemare J."/>
            <person name="Bradshaw R.E."/>
        </authorList>
    </citation>
    <scope>NUCLEOTIDE SEQUENCE [LARGE SCALE GENOMIC DNA]</scope>
    <source>
        <strain evidence="14">NZE10 / CBS 128990</strain>
    </source>
</reference>
<dbReference type="CDD" id="cd15239">
    <property type="entry name" value="7tm_YRO2_fungal-like"/>
    <property type="match status" value="1"/>
</dbReference>
<evidence type="ECO:0000256" key="7">
    <source>
        <dbReference type="ARBA" id="ARBA00022989"/>
    </source>
</evidence>
<dbReference type="SUPFAM" id="SSF81321">
    <property type="entry name" value="Family A G protein-coupled receptor-like"/>
    <property type="match status" value="1"/>
</dbReference>
<dbReference type="OMA" id="MPWPTIL"/>
<dbReference type="PROSITE" id="PS00327">
    <property type="entry name" value="BACTERIAL_OPSIN_RET"/>
    <property type="match status" value="1"/>
</dbReference>
<dbReference type="PROSITE" id="PS00950">
    <property type="entry name" value="BACTERIAL_OPSIN_1"/>
    <property type="match status" value="1"/>
</dbReference>
<feature type="transmembrane region" description="Helical" evidence="12">
    <location>
        <begin position="37"/>
        <end position="58"/>
    </location>
</feature>
<dbReference type="GO" id="GO:0009881">
    <property type="term" value="F:photoreceptor activity"/>
    <property type="evidence" value="ECO:0007669"/>
    <property type="project" value="UniProtKB-KW"/>
</dbReference>
<dbReference type="EMBL" id="KB446546">
    <property type="protein sequence ID" value="EME38958.1"/>
    <property type="molecule type" value="Genomic_DNA"/>
</dbReference>
<dbReference type="SMART" id="SM01021">
    <property type="entry name" value="Bac_rhodopsin"/>
    <property type="match status" value="1"/>
</dbReference>
<feature type="transmembrane region" description="Helical" evidence="12">
    <location>
        <begin position="116"/>
        <end position="134"/>
    </location>
</feature>
<dbReference type="InterPro" id="IPR001425">
    <property type="entry name" value="Arc/bac/fun_rhodopsins"/>
</dbReference>
<feature type="transmembrane region" description="Helical" evidence="12">
    <location>
        <begin position="167"/>
        <end position="186"/>
    </location>
</feature>
<keyword evidence="10" id="KW-0675">Receptor</keyword>
<evidence type="ECO:0000256" key="5">
    <source>
        <dbReference type="ARBA" id="ARBA00022692"/>
    </source>
</evidence>
<dbReference type="Pfam" id="PF01036">
    <property type="entry name" value="Bac_rhodopsin"/>
    <property type="match status" value="1"/>
</dbReference>
<feature type="compositionally biased region" description="Polar residues" evidence="11">
    <location>
        <begin position="301"/>
        <end position="315"/>
    </location>
</feature>
<dbReference type="GO" id="GO:0005886">
    <property type="term" value="C:plasma membrane"/>
    <property type="evidence" value="ECO:0007669"/>
    <property type="project" value="TreeGrafter"/>
</dbReference>
<dbReference type="PRINTS" id="PR00251">
    <property type="entry name" value="BACTRLOPSIN"/>
</dbReference>
<evidence type="ECO:0000256" key="3">
    <source>
        <dbReference type="ARBA" id="ARBA00022543"/>
    </source>
</evidence>
<feature type="transmembrane region" description="Helical" evidence="12">
    <location>
        <begin position="65"/>
        <end position="84"/>
    </location>
</feature>
<proteinExistence type="inferred from homology"/>
<reference evidence="13 14" key="2">
    <citation type="journal article" date="2012" name="PLoS Pathog.">
        <title>Diverse lifestyles and strategies of plant pathogenesis encoded in the genomes of eighteen Dothideomycetes fungi.</title>
        <authorList>
            <person name="Ohm R.A."/>
            <person name="Feau N."/>
            <person name="Henrissat B."/>
            <person name="Schoch C.L."/>
            <person name="Horwitz B.A."/>
            <person name="Barry K.W."/>
            <person name="Condon B.J."/>
            <person name="Copeland A.C."/>
            <person name="Dhillon B."/>
            <person name="Glaser F."/>
            <person name="Hesse C.N."/>
            <person name="Kosti I."/>
            <person name="LaButti K."/>
            <person name="Lindquist E.A."/>
            <person name="Lucas S."/>
            <person name="Salamov A.A."/>
            <person name="Bradshaw R.E."/>
            <person name="Ciuffetti L."/>
            <person name="Hamelin R.C."/>
            <person name="Kema G.H.J."/>
            <person name="Lawrence C."/>
            <person name="Scott J.A."/>
            <person name="Spatafora J.W."/>
            <person name="Turgeon B.G."/>
            <person name="de Wit P.J.G.M."/>
            <person name="Zhong S."/>
            <person name="Goodwin S.B."/>
            <person name="Grigoriev I.V."/>
        </authorList>
    </citation>
    <scope>NUCLEOTIDE SEQUENCE [LARGE SCALE GENOMIC DNA]</scope>
    <source>
        <strain evidence="14">NZE10 / CBS 128990</strain>
    </source>
</reference>
<dbReference type="AlphaFoldDB" id="M2WJ08"/>
<feature type="region of interest" description="Disordered" evidence="11">
    <location>
        <begin position="284"/>
        <end position="315"/>
    </location>
</feature>
<protein>
    <recommendedName>
        <fullName evidence="15">Family A G protein-coupled receptor-like protein</fullName>
    </recommendedName>
</protein>
<keyword evidence="7 12" id="KW-1133">Transmembrane helix</keyword>
<dbReference type="GO" id="GO:0005783">
    <property type="term" value="C:endoplasmic reticulum"/>
    <property type="evidence" value="ECO:0007669"/>
    <property type="project" value="TreeGrafter"/>
</dbReference>
<evidence type="ECO:0000256" key="6">
    <source>
        <dbReference type="ARBA" id="ARBA00022925"/>
    </source>
</evidence>
<gene>
    <name evidence="13" type="ORF">DOTSEDRAFT_75607</name>
</gene>
<dbReference type="OrthoDB" id="536545at2759"/>
<comment type="subcellular location">
    <subcellularLocation>
        <location evidence="1">Membrane</location>
        <topology evidence="1">Multi-pass membrane protein</topology>
    </subcellularLocation>
</comment>
<evidence type="ECO:0008006" key="15">
    <source>
        <dbReference type="Google" id="ProtNLM"/>
    </source>
</evidence>
<keyword evidence="3" id="KW-0600">Photoreceptor protein</keyword>
<dbReference type="PANTHER" id="PTHR28286:SF1">
    <property type="entry name" value="30 KDA HEAT SHOCK PROTEIN-RELATED"/>
    <property type="match status" value="1"/>
</dbReference>
<dbReference type="Proteomes" id="UP000016933">
    <property type="component" value="Unassembled WGS sequence"/>
</dbReference>
<keyword evidence="14" id="KW-1185">Reference proteome</keyword>
<feature type="transmembrane region" description="Helical" evidence="12">
    <location>
        <begin position="237"/>
        <end position="256"/>
    </location>
</feature>
<evidence type="ECO:0000256" key="2">
    <source>
        <dbReference type="ARBA" id="ARBA00008130"/>
    </source>
</evidence>
<keyword evidence="9 12" id="KW-0472">Membrane</keyword>
<evidence type="ECO:0000256" key="1">
    <source>
        <dbReference type="ARBA" id="ARBA00004141"/>
    </source>
</evidence>
<evidence type="ECO:0000256" key="4">
    <source>
        <dbReference type="ARBA" id="ARBA00022606"/>
    </source>
</evidence>
<dbReference type="HOGENOM" id="CLU_054785_2_1_1"/>
<accession>M2WJ08</accession>
<sequence>MSFILEKRASNNALNVNGAIVNGATADVALTTHGSDWYWAVCAVMTCSAFAFMGLAYTKPRRDRIFHYITAGVVMVAAIAYFTMASHLGWTPIVIEFQRSNPVVRGQTREIYYVRYIDWVITTPLLLMDLLLTAAMPWPTILWAILVDEVMIITGLVGALVASSYKWGYFVFGCVAMFWIIYILVWEARIHANAISTDAGRAFVICGSLTAFMWTLYPIAWGLSEGGNVISSDGEAAFYGVLDLIAKPVFGALLIWGHRNISPADLGLAIHDYGADEPIFHEKNHRNGNGPLADHSGATRPINSANGTNGVTETV</sequence>
<dbReference type="GO" id="GO:0005216">
    <property type="term" value="F:monoatomic ion channel activity"/>
    <property type="evidence" value="ECO:0007669"/>
    <property type="project" value="InterPro"/>
</dbReference>
<evidence type="ECO:0000256" key="8">
    <source>
        <dbReference type="ARBA" id="ARBA00022991"/>
    </source>
</evidence>
<keyword evidence="4" id="KW-0716">Sensory transduction</keyword>
<dbReference type="GO" id="GO:0007602">
    <property type="term" value="P:phototransduction"/>
    <property type="evidence" value="ECO:0007669"/>
    <property type="project" value="UniProtKB-KW"/>
</dbReference>
<name>M2WJ08_DOTSN</name>
<feature type="transmembrane region" description="Helical" evidence="12">
    <location>
        <begin position="198"/>
        <end position="217"/>
    </location>
</feature>
<evidence type="ECO:0000256" key="9">
    <source>
        <dbReference type="ARBA" id="ARBA00023136"/>
    </source>
</evidence>
<keyword evidence="6" id="KW-0681">Retinal protein</keyword>
<evidence type="ECO:0000256" key="11">
    <source>
        <dbReference type="SAM" id="MobiDB-lite"/>
    </source>
</evidence>
<dbReference type="Gene3D" id="1.20.1070.10">
    <property type="entry name" value="Rhodopsin 7-helix transmembrane proteins"/>
    <property type="match status" value="1"/>
</dbReference>
<dbReference type="InterPro" id="IPR043476">
    <property type="entry name" value="Yro2-like_7TM"/>
</dbReference>
<evidence type="ECO:0000256" key="10">
    <source>
        <dbReference type="ARBA" id="ARBA00023170"/>
    </source>
</evidence>
<dbReference type="eggNOG" id="ENOG502QQVQ">
    <property type="taxonomic scope" value="Eukaryota"/>
</dbReference>
<keyword evidence="5 12" id="KW-0812">Transmembrane</keyword>
<keyword evidence="8" id="KW-0157">Chromophore</keyword>
<evidence type="ECO:0000313" key="13">
    <source>
        <dbReference type="EMBL" id="EME38958.1"/>
    </source>
</evidence>
<evidence type="ECO:0000313" key="14">
    <source>
        <dbReference type="Proteomes" id="UP000016933"/>
    </source>
</evidence>